<evidence type="ECO:0008006" key="3">
    <source>
        <dbReference type="Google" id="ProtNLM"/>
    </source>
</evidence>
<evidence type="ECO:0000313" key="1">
    <source>
        <dbReference type="EMBL" id="KGO71837.1"/>
    </source>
</evidence>
<evidence type="ECO:0000313" key="2">
    <source>
        <dbReference type="Proteomes" id="UP000030104"/>
    </source>
</evidence>
<dbReference type="EMBL" id="JQGA01000917">
    <property type="protein sequence ID" value="KGO71837.1"/>
    <property type="molecule type" value="Genomic_DNA"/>
</dbReference>
<dbReference type="STRING" id="40296.A0A0A2KVI4"/>
<dbReference type="Proteomes" id="UP000030104">
    <property type="component" value="Unassembled WGS sequence"/>
</dbReference>
<dbReference type="OMA" id="LRRFTCE"/>
<dbReference type="HOGENOM" id="CLU_037240_0_0_1"/>
<accession>A0A0A2KVI4</accession>
<comment type="caution">
    <text evidence="1">The sequence shown here is derived from an EMBL/GenBank/DDBJ whole genome shotgun (WGS) entry which is preliminary data.</text>
</comment>
<sequence length="539" mass="61378">MATSTERSFIQRSTLLPVFPLELWDIIIEYLRDEESAQHLSRLAQTCPALYCRIDPQLYKKPVYLLNSESGARLALTIEKRPELAPLICEIRHKQDAGSEIWSARHFKFYKTAVTLPNLENLSLRRNPMLFDSTRWASADDRDNATLQWVKNLASGKGSVKKYRELGYGPSGESSFSPPDREISDIRAGAVETLFWHASLQHPPGLPALRVCHIGSDYDHNENNTKMDGRCLPIFNEAVFCHPGLRKLCITGAAFRMSHSDPEVTLSRSPLEELTLLNCVINPSDLQIALEHPAGLKRFTFRGPRPEDIDPEEETDCYIQSALKHVSSLEYIDYDLYWGGDVETDYGELVCLKHLTTTLATLAGRECIELDPLDDILPPNLESLTIRYDEVKAWLPSVIYEMVKDKKLPKLRRFTCEVPDIIEHIPSINPHKFNPPAGEICQEGNTWKSKFAELNVEMSMVSVPYPLDLPKYEVCSCECLPFYHRMFFHPCKPLALPWEENDFGEEDVFFDDWADIDDEMDFDALLDDLAENSGSDVSA</sequence>
<proteinExistence type="predicted"/>
<gene>
    <name evidence="1" type="ORF">PITC_028400</name>
</gene>
<organism evidence="1 2">
    <name type="scientific">Penicillium italicum</name>
    <name type="common">Blue mold</name>
    <dbReference type="NCBI Taxonomy" id="40296"/>
    <lineage>
        <taxon>Eukaryota</taxon>
        <taxon>Fungi</taxon>
        <taxon>Dikarya</taxon>
        <taxon>Ascomycota</taxon>
        <taxon>Pezizomycotina</taxon>
        <taxon>Eurotiomycetes</taxon>
        <taxon>Eurotiomycetidae</taxon>
        <taxon>Eurotiales</taxon>
        <taxon>Aspergillaceae</taxon>
        <taxon>Penicillium</taxon>
    </lineage>
</organism>
<dbReference type="PhylomeDB" id="A0A0A2KVI4"/>
<dbReference type="AlphaFoldDB" id="A0A0A2KVI4"/>
<dbReference type="OrthoDB" id="2522477at2759"/>
<protein>
    <recommendedName>
        <fullName evidence="3">F-box domain-containing protein</fullName>
    </recommendedName>
</protein>
<name>A0A0A2KVI4_PENIT</name>
<keyword evidence="2" id="KW-1185">Reference proteome</keyword>
<reference evidence="1 2" key="1">
    <citation type="journal article" date="2015" name="Mol. Plant Microbe Interact.">
        <title>Genome, transcriptome, and functional analyses of Penicillium expansum provide new insights into secondary metabolism and pathogenicity.</title>
        <authorList>
            <person name="Ballester A.R."/>
            <person name="Marcet-Houben M."/>
            <person name="Levin E."/>
            <person name="Sela N."/>
            <person name="Selma-Lazaro C."/>
            <person name="Carmona L."/>
            <person name="Wisniewski M."/>
            <person name="Droby S."/>
            <person name="Gonzalez-Candelas L."/>
            <person name="Gabaldon T."/>
        </authorList>
    </citation>
    <scope>NUCLEOTIDE SEQUENCE [LARGE SCALE GENOMIC DNA]</scope>
    <source>
        <strain evidence="1 2">PHI-1</strain>
    </source>
</reference>